<gene>
    <name evidence="14" type="ORF">JZ751_016569</name>
</gene>
<comment type="similarity">
    <text evidence="3">In the N-terminal section; belongs to the peroxidase family.</text>
</comment>
<reference evidence="14" key="1">
    <citation type="thesis" date="2021" institute="BYU ScholarsArchive" country="Provo, UT, USA">
        <title>Applications of and Algorithms for Genome Assembly and Genomic Analyses with an Emphasis on Marine Teleosts.</title>
        <authorList>
            <person name="Pickett B.D."/>
        </authorList>
    </citation>
    <scope>NUCLEOTIDE SEQUENCE</scope>
    <source>
        <strain evidence="14">HI-2016</strain>
    </source>
</reference>
<keyword evidence="7" id="KW-0106">Calcium</keyword>
<dbReference type="SUPFAM" id="SSF48113">
    <property type="entry name" value="Heme-dependent peroxidases"/>
    <property type="match status" value="1"/>
</dbReference>
<dbReference type="GO" id="GO:0042744">
    <property type="term" value="P:hydrogen peroxide catabolic process"/>
    <property type="evidence" value="ECO:0007669"/>
    <property type="project" value="UniProtKB-KW"/>
</dbReference>
<accession>A0A8T2N2M3</accession>
<evidence type="ECO:0000256" key="2">
    <source>
        <dbReference type="ARBA" id="ARBA00005197"/>
    </source>
</evidence>
<dbReference type="InterPro" id="IPR002048">
    <property type="entry name" value="EF_hand_dom"/>
</dbReference>
<dbReference type="GO" id="GO:0016174">
    <property type="term" value="F:NAD(P)H oxidase H2O2-forming activity"/>
    <property type="evidence" value="ECO:0007669"/>
    <property type="project" value="UniProtKB-EC"/>
</dbReference>
<evidence type="ECO:0000313" key="14">
    <source>
        <dbReference type="EMBL" id="KAG9331932.1"/>
    </source>
</evidence>
<dbReference type="EC" id="1.6.3.1" evidence="4"/>
<name>A0A8T2N2M3_9TELE</name>
<comment type="caution">
    <text evidence="14">The sequence shown here is derived from an EMBL/GenBank/DDBJ whole genome shotgun (WGS) entry which is preliminary data.</text>
</comment>
<feature type="domain" description="EF-hand" evidence="13">
    <location>
        <begin position="772"/>
        <end position="807"/>
    </location>
</feature>
<dbReference type="GO" id="GO:0004601">
    <property type="term" value="F:peroxidase activity"/>
    <property type="evidence" value="ECO:0007669"/>
    <property type="project" value="InterPro"/>
</dbReference>
<dbReference type="GO" id="GO:0005509">
    <property type="term" value="F:calcium ion binding"/>
    <property type="evidence" value="ECO:0007669"/>
    <property type="project" value="InterPro"/>
</dbReference>
<evidence type="ECO:0000256" key="12">
    <source>
        <dbReference type="SAM" id="SignalP"/>
    </source>
</evidence>
<comment type="function">
    <text evidence="1">Generates hydrogen peroxide which is required for the activity of thyroid peroxidase/TPO and lactoperoxidase/LPO. Plays a role in thyroid hormones synthesis and lactoperoxidase-mediated antimicrobial defense at the surface of mucosa. May have its own peroxidase activity through its N-terminal peroxidase-like domain.</text>
</comment>
<evidence type="ECO:0000313" key="15">
    <source>
        <dbReference type="Proteomes" id="UP000824540"/>
    </source>
</evidence>
<keyword evidence="11" id="KW-0472">Membrane</keyword>
<dbReference type="Gene3D" id="1.10.640.10">
    <property type="entry name" value="Haem peroxidase domain superfamily, animal type"/>
    <property type="match status" value="2"/>
</dbReference>
<evidence type="ECO:0000256" key="11">
    <source>
        <dbReference type="SAM" id="Phobius"/>
    </source>
</evidence>
<dbReference type="SUPFAM" id="SSF47473">
    <property type="entry name" value="EF-hand"/>
    <property type="match status" value="1"/>
</dbReference>
<keyword evidence="15" id="KW-1185">Reference proteome</keyword>
<dbReference type="Proteomes" id="UP000824540">
    <property type="component" value="Unassembled WGS sequence"/>
</dbReference>
<dbReference type="InterPro" id="IPR018247">
    <property type="entry name" value="EF_Hand_1_Ca_BS"/>
</dbReference>
<comment type="catalytic activity">
    <reaction evidence="9">
        <text>NADH + O2 + H(+) = H2O2 + NAD(+)</text>
        <dbReference type="Rhea" id="RHEA:11264"/>
        <dbReference type="ChEBI" id="CHEBI:15378"/>
        <dbReference type="ChEBI" id="CHEBI:15379"/>
        <dbReference type="ChEBI" id="CHEBI:16240"/>
        <dbReference type="ChEBI" id="CHEBI:57540"/>
        <dbReference type="ChEBI" id="CHEBI:57945"/>
        <dbReference type="EC" id="1.6.3.1"/>
    </reaction>
</comment>
<dbReference type="Pfam" id="PF13499">
    <property type="entry name" value="EF-hand_7"/>
    <property type="match status" value="1"/>
</dbReference>
<dbReference type="Gene3D" id="1.10.238.10">
    <property type="entry name" value="EF-hand"/>
    <property type="match status" value="1"/>
</dbReference>
<evidence type="ECO:0000259" key="13">
    <source>
        <dbReference type="PROSITE" id="PS50222"/>
    </source>
</evidence>
<keyword evidence="12" id="KW-0732">Signal</keyword>
<dbReference type="Pfam" id="PF00036">
    <property type="entry name" value="EF-hand_1"/>
    <property type="match status" value="1"/>
</dbReference>
<dbReference type="InterPro" id="IPR019791">
    <property type="entry name" value="Haem_peroxidase_animal"/>
</dbReference>
<feature type="transmembrane region" description="Helical" evidence="11">
    <location>
        <begin position="1003"/>
        <end position="1020"/>
    </location>
</feature>
<evidence type="ECO:0000256" key="4">
    <source>
        <dbReference type="ARBA" id="ARBA00012698"/>
    </source>
</evidence>
<dbReference type="CDD" id="cd00051">
    <property type="entry name" value="EFh"/>
    <property type="match status" value="1"/>
</dbReference>
<keyword evidence="6" id="KW-0479">Metal-binding</keyword>
<evidence type="ECO:0000256" key="10">
    <source>
        <dbReference type="ARBA" id="ARBA00048762"/>
    </source>
</evidence>
<protein>
    <recommendedName>
        <fullName evidence="4">NAD(P)H oxidase (H2O2-forming)</fullName>
        <ecNumber evidence="4">1.6.3.1</ecNumber>
    </recommendedName>
</protein>
<organism evidence="14 15">
    <name type="scientific">Albula glossodonta</name>
    <name type="common">roundjaw bonefish</name>
    <dbReference type="NCBI Taxonomy" id="121402"/>
    <lineage>
        <taxon>Eukaryota</taxon>
        <taxon>Metazoa</taxon>
        <taxon>Chordata</taxon>
        <taxon>Craniata</taxon>
        <taxon>Vertebrata</taxon>
        <taxon>Euteleostomi</taxon>
        <taxon>Actinopterygii</taxon>
        <taxon>Neopterygii</taxon>
        <taxon>Teleostei</taxon>
        <taxon>Albuliformes</taxon>
        <taxon>Albulidae</taxon>
        <taxon>Albula</taxon>
    </lineage>
</organism>
<dbReference type="SMART" id="SM00054">
    <property type="entry name" value="EFh"/>
    <property type="match status" value="2"/>
</dbReference>
<feature type="chain" id="PRO_5035931307" description="NAD(P)H oxidase (H2O2-forming)" evidence="12">
    <location>
        <begin position="25"/>
        <end position="1049"/>
    </location>
</feature>
<dbReference type="InterPro" id="IPR011992">
    <property type="entry name" value="EF-hand-dom_pair"/>
</dbReference>
<keyword evidence="8" id="KW-0575">Peroxidase</keyword>
<keyword evidence="11" id="KW-1133">Transmembrane helix</keyword>
<dbReference type="PANTHER" id="PTHR11475:SF144">
    <property type="entry name" value="NAD(P)H OXIDASE (H2O2-FORMING)"/>
    <property type="match status" value="1"/>
</dbReference>
<comment type="pathway">
    <text evidence="2">Hormone biosynthesis; thyroid hormone biosynthesis.</text>
</comment>
<dbReference type="SFLD" id="SFLDG01169">
    <property type="entry name" value="NADPH_oxidase_subgroup_(NOX)"/>
    <property type="match status" value="1"/>
</dbReference>
<dbReference type="OrthoDB" id="6019201at2759"/>
<evidence type="ECO:0000256" key="7">
    <source>
        <dbReference type="ARBA" id="ARBA00022837"/>
    </source>
</evidence>
<keyword evidence="8" id="KW-0560">Oxidoreductase</keyword>
<dbReference type="GO" id="GO:0020037">
    <property type="term" value="F:heme binding"/>
    <property type="evidence" value="ECO:0007669"/>
    <property type="project" value="InterPro"/>
</dbReference>
<keyword evidence="5" id="KW-0893">Thyroid hormones biosynthesis</keyword>
<evidence type="ECO:0000256" key="8">
    <source>
        <dbReference type="ARBA" id="ARBA00023324"/>
    </source>
</evidence>
<dbReference type="Pfam" id="PF03098">
    <property type="entry name" value="An_peroxidase"/>
    <property type="match status" value="2"/>
</dbReference>
<feature type="transmembrane region" description="Helical" evidence="11">
    <location>
        <begin position="511"/>
        <end position="537"/>
    </location>
</feature>
<evidence type="ECO:0000256" key="6">
    <source>
        <dbReference type="ARBA" id="ARBA00022723"/>
    </source>
</evidence>
<dbReference type="InterPro" id="IPR037120">
    <property type="entry name" value="Haem_peroxidase_sf_animal"/>
</dbReference>
<dbReference type="InterPro" id="IPR010255">
    <property type="entry name" value="Haem_peroxidase_sf"/>
</dbReference>
<dbReference type="GO" id="GO:0006979">
    <property type="term" value="P:response to oxidative stress"/>
    <property type="evidence" value="ECO:0007669"/>
    <property type="project" value="InterPro"/>
</dbReference>
<dbReference type="PROSITE" id="PS50292">
    <property type="entry name" value="PEROXIDASE_3"/>
    <property type="match status" value="1"/>
</dbReference>
<keyword evidence="8" id="KW-0376">Hydrogen peroxide</keyword>
<dbReference type="PROSITE" id="PS50222">
    <property type="entry name" value="EF_HAND_2"/>
    <property type="match status" value="2"/>
</dbReference>
<dbReference type="GO" id="GO:0042446">
    <property type="term" value="P:hormone biosynthetic process"/>
    <property type="evidence" value="ECO:0007669"/>
    <property type="project" value="UniProtKB-KW"/>
</dbReference>
<dbReference type="EMBL" id="JAFBMS010000274">
    <property type="protein sequence ID" value="KAG9331932.1"/>
    <property type="molecule type" value="Genomic_DNA"/>
</dbReference>
<evidence type="ECO:0000256" key="5">
    <source>
        <dbReference type="ARBA" id="ARBA00022534"/>
    </source>
</evidence>
<keyword evidence="11" id="KW-0812">Transmembrane</keyword>
<sequence length="1049" mass="118102">MNPRSKEHFHVLPLLMVIFILNSASSPMTRLLPAHYSDGVYQPVQEPWLPNPREISNVATKGPSGLPSSQNLTVLSVFFGYHVVYEIVDSRQPGCPPEFMHIPIPRGDPVFDPDSSGNVLLPFQRGKWAPDTSQSPNNPRNQVNHVTAWMDGSSIYGSSSSWCDALRSFSGGRLEAGPEGDLPKRSRRPYFMWNSVDPSTGHHGRDGLYEFGNARGNENVFTAAEGIVWFRYHNYLASTLQKQHPLWSDEELFQSARKRVVATFQGPQLHQGKHGDNGADGRLPEARGPRGFAGISGSRHTNPNLQKGSDIDDIIMGMASQIAEKEDNIIVEDLRDYMYGPMTFSRSDLVAMTVQRGRDNGLPTYNQARAALSLEPVTRWGDINPELNATNPQLFRDLADLYGNDLSKLELFPGGLLESSGAPGPLFSAIILDQFQRIRDGDRYWFENNKNGTTFHDVLLAVTAAEPGDIQDNIFIWKDGDPCPQPGQVLTTDLHPCTNATARDYFDGSRVGFGITVAALFLFPPVSFLLAYVVAYYRKRKFRRYQRKQRNADNREEPPAVGVTACEWAGPKQALRPVGLEMDAQRRWLRVTDSAGSTLRSLNLNSQGQLDILLSSDRRRQALLLKIPKEYDLVLFFEDESKRSDFVGWLSSELTAGAQGVRVREVGEQELLREAVTREQREQIMEIFFRHAFAQVLEIDKRDAGDLSSVAPNRTREALHCELSREEFAQALGLKPESLFVESMFALADKDGNGYLSFQEFLDVIVIFMKGSPEEKSKLMFNMHDISGNGFLSKEEFSRLLRSFIEISSNCLSKSQAEQAIEAMLGAAGFNDKEQITWEDFHFLLRDHEKELRSQGEEENPLAYRALEPDGPRRRMGRKEGLHSPKVYVKPKREAYSRSRVQQRVQQFKRFVENYRRHIVCFCVIYGITAGVTLERCYHYGLQATSTGIPETTAVGIVVSRGTAAAVSFQFPYMLLTVCRNLITLGRETFLNRYIPFDAAIDLHRWMAMSAIVLTVIHSLGHVVNVYILSVSNLSILSCLFPKVFLNDG</sequence>
<feature type="domain" description="EF-hand" evidence="13">
    <location>
        <begin position="736"/>
        <end position="771"/>
    </location>
</feature>
<dbReference type="PANTHER" id="PTHR11475">
    <property type="entry name" value="OXIDASE/PEROXIDASE"/>
    <property type="match status" value="1"/>
</dbReference>
<evidence type="ECO:0000256" key="1">
    <source>
        <dbReference type="ARBA" id="ARBA00003796"/>
    </source>
</evidence>
<proteinExistence type="inferred from homology"/>
<comment type="catalytic activity">
    <reaction evidence="10">
        <text>NADPH + O2 + H(+) = H2O2 + NADP(+)</text>
        <dbReference type="Rhea" id="RHEA:11260"/>
        <dbReference type="ChEBI" id="CHEBI:15378"/>
        <dbReference type="ChEBI" id="CHEBI:15379"/>
        <dbReference type="ChEBI" id="CHEBI:16240"/>
        <dbReference type="ChEBI" id="CHEBI:57783"/>
        <dbReference type="ChEBI" id="CHEBI:58349"/>
        <dbReference type="EC" id="1.6.3.1"/>
    </reaction>
</comment>
<evidence type="ECO:0000256" key="3">
    <source>
        <dbReference type="ARBA" id="ARBA00005644"/>
    </source>
</evidence>
<dbReference type="PROSITE" id="PS00018">
    <property type="entry name" value="EF_HAND_1"/>
    <property type="match status" value="2"/>
</dbReference>
<evidence type="ECO:0000256" key="9">
    <source>
        <dbReference type="ARBA" id="ARBA00047455"/>
    </source>
</evidence>
<dbReference type="AlphaFoldDB" id="A0A8T2N2M3"/>
<feature type="signal peptide" evidence="12">
    <location>
        <begin position="1"/>
        <end position="24"/>
    </location>
</feature>